<accession>A0ABN3DN07</accession>
<organism evidence="12 13">
    <name type="scientific">Herbiconiux moechotypicola</name>
    <dbReference type="NCBI Taxonomy" id="637393"/>
    <lineage>
        <taxon>Bacteria</taxon>
        <taxon>Bacillati</taxon>
        <taxon>Actinomycetota</taxon>
        <taxon>Actinomycetes</taxon>
        <taxon>Micrococcales</taxon>
        <taxon>Microbacteriaceae</taxon>
        <taxon>Herbiconiux</taxon>
    </lineage>
</organism>
<reference evidence="12 13" key="1">
    <citation type="journal article" date="2019" name="Int. J. Syst. Evol. Microbiol.">
        <title>The Global Catalogue of Microorganisms (GCM) 10K type strain sequencing project: providing services to taxonomists for standard genome sequencing and annotation.</title>
        <authorList>
            <consortium name="The Broad Institute Genomics Platform"/>
            <consortium name="The Broad Institute Genome Sequencing Center for Infectious Disease"/>
            <person name="Wu L."/>
            <person name="Ma J."/>
        </authorList>
    </citation>
    <scope>NUCLEOTIDE SEQUENCE [LARGE SCALE GENOMIC DNA]</scope>
    <source>
        <strain evidence="12 13">JCM 16117</strain>
    </source>
</reference>
<dbReference type="InterPro" id="IPR006411">
    <property type="entry name" value="Fruct_bisP_bact"/>
</dbReference>
<keyword evidence="13" id="KW-1185">Reference proteome</keyword>
<dbReference type="EC" id="4.1.2.13" evidence="5 11"/>
<dbReference type="NCBIfam" id="TIGR00167">
    <property type="entry name" value="cbbA"/>
    <property type="match status" value="1"/>
</dbReference>
<evidence type="ECO:0000256" key="4">
    <source>
        <dbReference type="ARBA" id="ARBA00005812"/>
    </source>
</evidence>
<proteinExistence type="inferred from homology"/>
<comment type="pathway">
    <text evidence="3 11">Carbohydrate degradation; glycolysis; D-glyceraldehyde 3-phosphate and glycerone phosphate from D-glucose: step 4/4.</text>
</comment>
<keyword evidence="9 11" id="KW-0324">Glycolysis</keyword>
<comment type="caution">
    <text evidence="12">The sequence shown here is derived from an EMBL/GenBank/DDBJ whole genome shotgun (WGS) entry which is preliminary data.</text>
</comment>
<dbReference type="RefSeq" id="WP_259479665.1">
    <property type="nucleotide sequence ID" value="NZ_BAAAQY010000006.1"/>
</dbReference>
<dbReference type="Pfam" id="PF01116">
    <property type="entry name" value="F_bP_aldolase"/>
    <property type="match status" value="1"/>
</dbReference>
<evidence type="ECO:0000256" key="6">
    <source>
        <dbReference type="ARBA" id="ARBA00013779"/>
    </source>
</evidence>
<comment type="similarity">
    <text evidence="4 11">Belongs to the class II fructose-bisphosphate aldolase family.</text>
</comment>
<evidence type="ECO:0000256" key="2">
    <source>
        <dbReference type="ARBA" id="ARBA00002181"/>
    </source>
</evidence>
<evidence type="ECO:0000256" key="5">
    <source>
        <dbReference type="ARBA" id="ARBA00013068"/>
    </source>
</evidence>
<evidence type="ECO:0000256" key="9">
    <source>
        <dbReference type="ARBA" id="ARBA00023152"/>
    </source>
</evidence>
<dbReference type="PANTHER" id="PTHR30559">
    <property type="entry name" value="FRUCTOSE-BISPHOSPHATE ALDOLASE CLASS 2"/>
    <property type="match status" value="1"/>
</dbReference>
<evidence type="ECO:0000313" key="13">
    <source>
        <dbReference type="Proteomes" id="UP001500929"/>
    </source>
</evidence>
<dbReference type="PROSITE" id="PS00806">
    <property type="entry name" value="ALDOLASE_CLASS_II_2"/>
    <property type="match status" value="1"/>
</dbReference>
<gene>
    <name evidence="12" type="primary">fbaA</name>
    <name evidence="12" type="ORF">GCM10009851_21920</name>
</gene>
<dbReference type="Proteomes" id="UP001500929">
    <property type="component" value="Unassembled WGS sequence"/>
</dbReference>
<keyword evidence="8 11" id="KW-0862">Zinc</keyword>
<evidence type="ECO:0000313" key="12">
    <source>
        <dbReference type="EMBL" id="GAA2236558.1"/>
    </source>
</evidence>
<dbReference type="NCBIfam" id="NF006628">
    <property type="entry name" value="PRK09197.1"/>
    <property type="match status" value="1"/>
</dbReference>
<name>A0ABN3DN07_9MICO</name>
<keyword evidence="7 11" id="KW-0479">Metal-binding</keyword>
<comment type="cofactor">
    <cofactor evidence="11">
        <name>Zn(2+)</name>
        <dbReference type="ChEBI" id="CHEBI:29105"/>
    </cofactor>
    <text evidence="11">Binds 2 Zn(2+) ions per subunit. One is catalytic and the other provides a structural contribution.</text>
</comment>
<dbReference type="SUPFAM" id="SSF51569">
    <property type="entry name" value="Aldolase"/>
    <property type="match status" value="1"/>
</dbReference>
<keyword evidence="10 11" id="KW-0456">Lyase</keyword>
<evidence type="ECO:0000256" key="8">
    <source>
        <dbReference type="ARBA" id="ARBA00022833"/>
    </source>
</evidence>
<evidence type="ECO:0000256" key="1">
    <source>
        <dbReference type="ARBA" id="ARBA00000441"/>
    </source>
</evidence>
<comment type="function">
    <text evidence="2 11">Catalyzes the aldol condensation of dihydroxyacetone phosphate (DHAP or glycerone-phosphate) with glyceraldehyde 3-phosphate (G3P) to form fructose 1,6-bisphosphate (FBP) in gluconeogenesis and the reverse reaction in glycolysis.</text>
</comment>
<dbReference type="NCBIfam" id="TIGR01520">
    <property type="entry name" value="FruBisAldo_II_A"/>
    <property type="match status" value="1"/>
</dbReference>
<comment type="catalytic activity">
    <reaction evidence="1 11">
        <text>beta-D-fructose 1,6-bisphosphate = D-glyceraldehyde 3-phosphate + dihydroxyacetone phosphate</text>
        <dbReference type="Rhea" id="RHEA:14729"/>
        <dbReference type="ChEBI" id="CHEBI:32966"/>
        <dbReference type="ChEBI" id="CHEBI:57642"/>
        <dbReference type="ChEBI" id="CHEBI:59776"/>
        <dbReference type="EC" id="4.1.2.13"/>
    </reaction>
</comment>
<dbReference type="EMBL" id="BAAAQY010000006">
    <property type="protein sequence ID" value="GAA2236558.1"/>
    <property type="molecule type" value="Genomic_DNA"/>
</dbReference>
<evidence type="ECO:0000256" key="7">
    <source>
        <dbReference type="ARBA" id="ARBA00022723"/>
    </source>
</evidence>
<dbReference type="InterPro" id="IPR000771">
    <property type="entry name" value="FBA_II"/>
</dbReference>
<evidence type="ECO:0000256" key="11">
    <source>
        <dbReference type="RuleBase" id="RU366023"/>
    </source>
</evidence>
<evidence type="ECO:0000256" key="10">
    <source>
        <dbReference type="ARBA" id="ARBA00023239"/>
    </source>
</evidence>
<dbReference type="PANTHER" id="PTHR30559:SF0">
    <property type="entry name" value="FRUCTOSE-BISPHOSPHATE ALDOLASE"/>
    <property type="match status" value="1"/>
</dbReference>
<protein>
    <recommendedName>
        <fullName evidence="6 11">Fructose-bisphosphate aldolase</fullName>
        <shortName evidence="11">FBP aldolase</shortName>
        <ecNumber evidence="5 11">4.1.2.13</ecNumber>
    </recommendedName>
</protein>
<sequence>MPIATPDQYAEMLDKAKAGGFAYPAINVSSSQTLNAVLQGLTEAGSDGIIQVTTGGADYFAGHTVKARATGALAFAAFAHQVAKSYPVTVALHTDHCPEPALADFVFPLIEASEAEVKAGREPIFQSHMWDGSAIPLADNLRIAEQVLAKTKAINAILEVEIGVVGGEEDGVSHDINEHLYTTLDDAVQTVEALGFGENGRYMAALTFGNVHGVYKPGNVKLKPELLKEIQDGLAARYGFKGANGHDPKPLDLVFHGGSGSTDAEIAEAVANGVVKMNIDTDTQYAFTRSVAGTMFTNYDGVLKVDGEVGNKKVYDPRAWGKIAESAMAARVVEATQQLGSAGHSGK</sequence>
<dbReference type="PIRSF" id="PIRSF001359">
    <property type="entry name" value="F_bP_aldolase_II"/>
    <property type="match status" value="1"/>
</dbReference>
<dbReference type="Gene3D" id="3.20.20.70">
    <property type="entry name" value="Aldolase class I"/>
    <property type="match status" value="1"/>
</dbReference>
<dbReference type="InterPro" id="IPR013785">
    <property type="entry name" value="Aldolase_TIM"/>
</dbReference>
<evidence type="ECO:0000256" key="3">
    <source>
        <dbReference type="ARBA" id="ARBA00004714"/>
    </source>
</evidence>